<sequence>MRYTKIFIRRDEVLDTAMAVYMPAQRDVAIVSKQAGTTRDSIEVRLNIAGCPISLTDTAGLRDTTDALEKEGIDRAKRKLMEADVVIAVVDASDVEFEVKSVLAELEELSVTSLPVIVVRNKSDLAGERSFEELKSTSRLDIVDSVQTCALTSEGARPLLKSLERFVDSVCPDDTGPCMTDAQLLSEAREELEYALTVRDSALLCDHIQRALDIFGEMCGTTVSEQILDDLFKKFCIGK</sequence>
<dbReference type="WBParaSite" id="NBR_0001315801-mRNA-1">
    <property type="protein sequence ID" value="NBR_0001315801-mRNA-1"/>
    <property type="gene ID" value="NBR_0001315801"/>
</dbReference>
<dbReference type="InterPro" id="IPR006073">
    <property type="entry name" value="GTP-bd"/>
</dbReference>
<dbReference type="GO" id="GO:0005739">
    <property type="term" value="C:mitochondrion"/>
    <property type="evidence" value="ECO:0007669"/>
    <property type="project" value="TreeGrafter"/>
</dbReference>
<dbReference type="NCBIfam" id="TIGR00231">
    <property type="entry name" value="small_GTP"/>
    <property type="match status" value="1"/>
</dbReference>
<dbReference type="PANTHER" id="PTHR42714:SF2">
    <property type="entry name" value="TRNA MODIFICATION GTPASE GTPBP3, MITOCHONDRIAL"/>
    <property type="match status" value="1"/>
</dbReference>
<evidence type="ECO:0000313" key="4">
    <source>
        <dbReference type="WBParaSite" id="NBR_0001315801-mRNA-1"/>
    </source>
</evidence>
<dbReference type="InterPro" id="IPR005225">
    <property type="entry name" value="Small_GTP-bd"/>
</dbReference>
<dbReference type="SUPFAM" id="SSF116878">
    <property type="entry name" value="TrmE connector domain"/>
    <property type="match status" value="1"/>
</dbReference>
<dbReference type="InterPro" id="IPR027417">
    <property type="entry name" value="P-loop_NTPase"/>
</dbReference>
<dbReference type="GO" id="GO:0005525">
    <property type="term" value="F:GTP binding"/>
    <property type="evidence" value="ECO:0007669"/>
    <property type="project" value="InterPro"/>
</dbReference>
<keyword evidence="3" id="KW-1185">Reference proteome</keyword>
<reference evidence="2 3" key="2">
    <citation type="submission" date="2018-11" db="EMBL/GenBank/DDBJ databases">
        <authorList>
            <consortium name="Pathogen Informatics"/>
        </authorList>
    </citation>
    <scope>NUCLEOTIDE SEQUENCE [LARGE SCALE GENOMIC DNA]</scope>
</reference>
<dbReference type="EMBL" id="UYSL01020958">
    <property type="protein sequence ID" value="VDL76748.1"/>
    <property type="molecule type" value="Genomic_DNA"/>
</dbReference>
<dbReference type="AlphaFoldDB" id="A0A158R162"/>
<evidence type="ECO:0000313" key="3">
    <source>
        <dbReference type="Proteomes" id="UP000271162"/>
    </source>
</evidence>
<dbReference type="Gene3D" id="3.40.50.300">
    <property type="entry name" value="P-loop containing nucleotide triphosphate hydrolases"/>
    <property type="match status" value="1"/>
</dbReference>
<evidence type="ECO:0000259" key="1">
    <source>
        <dbReference type="Pfam" id="PF01926"/>
    </source>
</evidence>
<reference evidence="4" key="1">
    <citation type="submission" date="2016-04" db="UniProtKB">
        <authorList>
            <consortium name="WormBaseParasite"/>
        </authorList>
    </citation>
    <scope>IDENTIFICATION</scope>
</reference>
<dbReference type="InterPro" id="IPR031168">
    <property type="entry name" value="G_TrmE"/>
</dbReference>
<dbReference type="PANTHER" id="PTHR42714">
    <property type="entry name" value="TRNA MODIFICATION GTPASE GTPBP3"/>
    <property type="match status" value="1"/>
</dbReference>
<dbReference type="SUPFAM" id="SSF52540">
    <property type="entry name" value="P-loop containing nucleoside triphosphate hydrolases"/>
    <property type="match status" value="1"/>
</dbReference>
<dbReference type="Pfam" id="PF01926">
    <property type="entry name" value="MMR_HSR1"/>
    <property type="match status" value="1"/>
</dbReference>
<dbReference type="GO" id="GO:0030488">
    <property type="term" value="P:tRNA methylation"/>
    <property type="evidence" value="ECO:0007669"/>
    <property type="project" value="TreeGrafter"/>
</dbReference>
<dbReference type="CDD" id="cd04164">
    <property type="entry name" value="trmE"/>
    <property type="match status" value="1"/>
</dbReference>
<protein>
    <submittedName>
        <fullName evidence="4">tRNA modification GTPase GTPBP3, mitochondrial (inferred by orthology to a human protein)</fullName>
    </submittedName>
</protein>
<dbReference type="Proteomes" id="UP000271162">
    <property type="component" value="Unassembled WGS sequence"/>
</dbReference>
<feature type="domain" description="G" evidence="1">
    <location>
        <begin position="28"/>
        <end position="122"/>
    </location>
</feature>
<dbReference type="GO" id="GO:0002098">
    <property type="term" value="P:tRNA wobble uridine modification"/>
    <property type="evidence" value="ECO:0007669"/>
    <property type="project" value="TreeGrafter"/>
</dbReference>
<evidence type="ECO:0000313" key="2">
    <source>
        <dbReference type="EMBL" id="VDL76748.1"/>
    </source>
</evidence>
<gene>
    <name evidence="2" type="ORF">NBR_LOCUS13159</name>
</gene>
<organism evidence="4">
    <name type="scientific">Nippostrongylus brasiliensis</name>
    <name type="common">Rat hookworm</name>
    <dbReference type="NCBI Taxonomy" id="27835"/>
    <lineage>
        <taxon>Eukaryota</taxon>
        <taxon>Metazoa</taxon>
        <taxon>Ecdysozoa</taxon>
        <taxon>Nematoda</taxon>
        <taxon>Chromadorea</taxon>
        <taxon>Rhabditida</taxon>
        <taxon>Rhabditina</taxon>
        <taxon>Rhabditomorpha</taxon>
        <taxon>Strongyloidea</taxon>
        <taxon>Heligmosomidae</taxon>
        <taxon>Nippostrongylus</taxon>
    </lineage>
</organism>
<name>A0A158R162_NIPBR</name>
<accession>A0A158R162</accession>
<proteinExistence type="predicted"/>
<dbReference type="STRING" id="27835.A0A158R162"/>